<dbReference type="VEuPathDB" id="FungiDB:SCHCODRAFT_02570100"/>
<name>D8PXG3_SCHCM</name>
<dbReference type="AlphaFoldDB" id="D8PXG3"/>
<sequence>MHHSSHSSSYPGTNLPRTLQRPPLPRVPAESIGAIAPELAGVPVEYVKRHLASNARQMLAGSASLSIPSPTKGHLPAYLSVGCRPSRGATYPTHLLAIGCSKVNAHADQTMMFVPTHAIVLAAHCSRTPPLDATVSHPSEDKLRLRIVRMMIPSPAAFSILHNYMYNLRPDGVVHALLPRLPANMISSLRTQEAIRATLGSGTTKHQLASALAHGASYNLSHLTSCAAHAKEMWHDMVSLGMNDALLWDTLDLCWEIILAALNLAFSRQ</sequence>
<protein>
    <submittedName>
        <fullName evidence="2">Clp1-like protein</fullName>
    </submittedName>
</protein>
<gene>
    <name evidence="2" type="primary">CLP3</name>
    <name evidence="2" type="ORF">SCHCODRAFT_233611</name>
</gene>
<dbReference type="KEGG" id="scm:SCHCO_02570100"/>
<keyword evidence="3" id="KW-1185">Reference proteome</keyword>
<proteinExistence type="predicted"/>
<dbReference type="InParanoid" id="D8PXG3"/>
<dbReference type="HOGENOM" id="CLU_059618_0_0_1"/>
<dbReference type="EMBL" id="GL377304">
    <property type="protein sequence ID" value="EFI99077.1"/>
    <property type="molecule type" value="Genomic_DNA"/>
</dbReference>
<evidence type="ECO:0000313" key="3">
    <source>
        <dbReference type="Proteomes" id="UP000007431"/>
    </source>
</evidence>
<dbReference type="OMA" id="THMLAIS"/>
<dbReference type="Proteomes" id="UP000007431">
    <property type="component" value="Unassembled WGS sequence"/>
</dbReference>
<dbReference type="eggNOG" id="ENOG502SPX0">
    <property type="taxonomic scope" value="Eukaryota"/>
</dbReference>
<evidence type="ECO:0000313" key="2">
    <source>
        <dbReference type="EMBL" id="EFI99077.1"/>
    </source>
</evidence>
<dbReference type="RefSeq" id="XP_003033980.1">
    <property type="nucleotide sequence ID" value="XM_003033934.1"/>
</dbReference>
<evidence type="ECO:0000256" key="1">
    <source>
        <dbReference type="SAM" id="MobiDB-lite"/>
    </source>
</evidence>
<dbReference type="GeneID" id="9586542"/>
<dbReference type="OrthoDB" id="2523383at2759"/>
<feature type="compositionally biased region" description="Polar residues" evidence="1">
    <location>
        <begin position="1"/>
        <end position="12"/>
    </location>
</feature>
<accession>D8PXG3</accession>
<feature type="region of interest" description="Disordered" evidence="1">
    <location>
        <begin position="1"/>
        <end position="26"/>
    </location>
</feature>
<reference evidence="2 3" key="1">
    <citation type="journal article" date="2010" name="Nat. Biotechnol.">
        <title>Genome sequence of the model mushroom Schizophyllum commune.</title>
        <authorList>
            <person name="Ohm R.A."/>
            <person name="de Jong J.F."/>
            <person name="Lugones L.G."/>
            <person name="Aerts A."/>
            <person name="Kothe E."/>
            <person name="Stajich J.E."/>
            <person name="de Vries R.P."/>
            <person name="Record E."/>
            <person name="Levasseur A."/>
            <person name="Baker S.E."/>
            <person name="Bartholomew K.A."/>
            <person name="Coutinho P.M."/>
            <person name="Erdmann S."/>
            <person name="Fowler T.J."/>
            <person name="Gathman A.C."/>
            <person name="Lombard V."/>
            <person name="Henrissat B."/>
            <person name="Knabe N."/>
            <person name="Kuees U."/>
            <person name="Lilly W.W."/>
            <person name="Lindquist E."/>
            <person name="Lucas S."/>
            <person name="Magnuson J.K."/>
            <person name="Piumi F."/>
            <person name="Raudaskoski M."/>
            <person name="Salamov A."/>
            <person name="Schmutz J."/>
            <person name="Schwarze F.W.M.R."/>
            <person name="vanKuyk P.A."/>
            <person name="Horton J.S."/>
            <person name="Grigoriev I.V."/>
            <person name="Woesten H.A.B."/>
        </authorList>
    </citation>
    <scope>NUCLEOTIDE SEQUENCE [LARGE SCALE GENOMIC DNA]</scope>
    <source>
        <strain evidence="3">H4-8 / FGSC 9210</strain>
    </source>
</reference>
<organism evidence="3">
    <name type="scientific">Schizophyllum commune (strain H4-8 / FGSC 9210)</name>
    <name type="common">Split gill fungus</name>
    <dbReference type="NCBI Taxonomy" id="578458"/>
    <lineage>
        <taxon>Eukaryota</taxon>
        <taxon>Fungi</taxon>
        <taxon>Dikarya</taxon>
        <taxon>Basidiomycota</taxon>
        <taxon>Agaricomycotina</taxon>
        <taxon>Agaricomycetes</taxon>
        <taxon>Agaricomycetidae</taxon>
        <taxon>Agaricales</taxon>
        <taxon>Schizophyllaceae</taxon>
        <taxon>Schizophyllum</taxon>
    </lineage>
</organism>